<evidence type="ECO:0000256" key="1">
    <source>
        <dbReference type="ARBA" id="ARBA00006479"/>
    </source>
</evidence>
<gene>
    <name evidence="8" type="ORF">A7L45_11350</name>
</gene>
<protein>
    <recommendedName>
        <fullName evidence="2">Glucokinase</fullName>
    </recommendedName>
    <alternativeName>
        <fullName evidence="7">Glucose kinase</fullName>
    </alternativeName>
</protein>
<dbReference type="Pfam" id="PF00480">
    <property type="entry name" value="ROK"/>
    <property type="match status" value="1"/>
</dbReference>
<organism evidence="8 9">
    <name type="scientific">Clostridium estertheticum subsp. estertheticum</name>
    <dbReference type="NCBI Taxonomy" id="1552"/>
    <lineage>
        <taxon>Bacteria</taxon>
        <taxon>Bacillati</taxon>
        <taxon>Bacillota</taxon>
        <taxon>Clostridia</taxon>
        <taxon>Eubacteriales</taxon>
        <taxon>Clostridiaceae</taxon>
        <taxon>Clostridium</taxon>
    </lineage>
</organism>
<dbReference type="GO" id="GO:0004340">
    <property type="term" value="F:glucokinase activity"/>
    <property type="evidence" value="ECO:0007669"/>
    <property type="project" value="InterPro"/>
</dbReference>
<comment type="similarity">
    <text evidence="1">Belongs to the ROK (NagC/XylR) family.</text>
</comment>
<dbReference type="AlphaFoldDB" id="A0A1J0GH67"/>
<dbReference type="GO" id="GO:0005524">
    <property type="term" value="F:ATP binding"/>
    <property type="evidence" value="ECO:0007669"/>
    <property type="project" value="UniProtKB-KW"/>
</dbReference>
<dbReference type="InterPro" id="IPR000600">
    <property type="entry name" value="ROK"/>
</dbReference>
<evidence type="ECO:0000256" key="6">
    <source>
        <dbReference type="ARBA" id="ARBA00022840"/>
    </source>
</evidence>
<evidence type="ECO:0000256" key="3">
    <source>
        <dbReference type="ARBA" id="ARBA00022679"/>
    </source>
</evidence>
<sequence>MYIGIDLGGTNIAIGIVDENGKIIHEESCETRSEREPQELIDDMIGLVLKVLDEYHMQLNEITAIGVGIPGLADKDGNVIFCVNLGWRNVPLRKMLEDALHTPVYIDNDATVAALAEYESGSMQNCKSGLMLTLGTGIGGGIIINGEIYSGFNGVGSELGHTVIGENFYNCNCGRNGCLETFASSTAIIKYTKKLIMEMNEPTTITENVEGNIDNLNAKIIFDCAKKGDKIAALAVNRLIKYLGIGIINIVNFIDPEIIVLGGGIAGAGQYLLDLITKEVLANKYYKDLPIAKIVLAQLGNKAGVIGAAMVAKHGDV</sequence>
<keyword evidence="6" id="KW-0067">ATP-binding</keyword>
<dbReference type="EMBL" id="CP015756">
    <property type="protein sequence ID" value="APC40623.1"/>
    <property type="molecule type" value="Genomic_DNA"/>
</dbReference>
<dbReference type="InterPro" id="IPR004654">
    <property type="entry name" value="ROK_glcA"/>
</dbReference>
<dbReference type="RefSeq" id="WP_071612913.1">
    <property type="nucleotide sequence ID" value="NZ_CP015756.1"/>
</dbReference>
<dbReference type="Gene3D" id="3.30.420.40">
    <property type="match status" value="2"/>
</dbReference>
<dbReference type="InterPro" id="IPR043129">
    <property type="entry name" value="ATPase_NBD"/>
</dbReference>
<keyword evidence="5 8" id="KW-0418">Kinase</keyword>
<keyword evidence="3" id="KW-0808">Transferase</keyword>
<dbReference type="SUPFAM" id="SSF53067">
    <property type="entry name" value="Actin-like ATPase domain"/>
    <property type="match status" value="1"/>
</dbReference>
<reference evidence="9" key="1">
    <citation type="journal article" date="2016" name="Front. Microbiol.">
        <title>Complete Genome Sequence of Clostridium estertheticum DSM 8809, a Microbe Identified in Spoiled Vacuum Packed Beef.</title>
        <authorList>
            <person name="Yu Z."/>
            <person name="Gunn L."/>
            <person name="Brennan E."/>
            <person name="Reid R."/>
            <person name="Wall P.G."/>
            <person name="Gaora O.P."/>
            <person name="Hurley D."/>
            <person name="Bolton D."/>
            <person name="Fanning S."/>
        </authorList>
    </citation>
    <scope>NUCLEOTIDE SEQUENCE [LARGE SCALE GENOMIC DNA]</scope>
    <source>
        <strain evidence="9">DSM 8809</strain>
    </source>
</reference>
<evidence type="ECO:0000313" key="8">
    <source>
        <dbReference type="EMBL" id="APC40623.1"/>
    </source>
</evidence>
<proteinExistence type="inferred from homology"/>
<keyword evidence="9" id="KW-1185">Reference proteome</keyword>
<dbReference type="PANTHER" id="PTHR18964">
    <property type="entry name" value="ROK (REPRESSOR, ORF, KINASE) FAMILY"/>
    <property type="match status" value="1"/>
</dbReference>
<dbReference type="GO" id="GO:0006096">
    <property type="term" value="P:glycolytic process"/>
    <property type="evidence" value="ECO:0007669"/>
    <property type="project" value="InterPro"/>
</dbReference>
<evidence type="ECO:0000313" key="9">
    <source>
        <dbReference type="Proteomes" id="UP000182569"/>
    </source>
</evidence>
<name>A0A1J0GH67_9CLOT</name>
<accession>A0A1J0GH67</accession>
<dbReference type="KEGG" id="ceu:A7L45_11350"/>
<dbReference type="PANTHER" id="PTHR18964:SF149">
    <property type="entry name" value="BIFUNCTIONAL UDP-N-ACETYLGLUCOSAMINE 2-EPIMERASE_N-ACETYLMANNOSAMINE KINASE"/>
    <property type="match status" value="1"/>
</dbReference>
<keyword evidence="4" id="KW-0547">Nucleotide-binding</keyword>
<dbReference type="Proteomes" id="UP000182569">
    <property type="component" value="Chromosome"/>
</dbReference>
<evidence type="ECO:0000256" key="7">
    <source>
        <dbReference type="ARBA" id="ARBA00032386"/>
    </source>
</evidence>
<dbReference type="STRING" id="1552.A7L45_11350"/>
<dbReference type="NCBIfam" id="TIGR00744">
    <property type="entry name" value="ROK_glcA_fam"/>
    <property type="match status" value="1"/>
</dbReference>
<dbReference type="GO" id="GO:0005737">
    <property type="term" value="C:cytoplasm"/>
    <property type="evidence" value="ECO:0007669"/>
    <property type="project" value="InterPro"/>
</dbReference>
<evidence type="ECO:0000256" key="4">
    <source>
        <dbReference type="ARBA" id="ARBA00022741"/>
    </source>
</evidence>
<dbReference type="OrthoDB" id="9810372at2"/>
<evidence type="ECO:0000256" key="2">
    <source>
        <dbReference type="ARBA" id="ARBA00014701"/>
    </source>
</evidence>
<evidence type="ECO:0000256" key="5">
    <source>
        <dbReference type="ARBA" id="ARBA00022777"/>
    </source>
</evidence>